<evidence type="ECO:0000313" key="1">
    <source>
        <dbReference type="EMBL" id="KAJ9091348.1"/>
    </source>
</evidence>
<dbReference type="Proteomes" id="UP001227268">
    <property type="component" value="Unassembled WGS sequence"/>
</dbReference>
<organism evidence="1 2">
    <name type="scientific">Naganishia friedmannii</name>
    <dbReference type="NCBI Taxonomy" id="89922"/>
    <lineage>
        <taxon>Eukaryota</taxon>
        <taxon>Fungi</taxon>
        <taxon>Dikarya</taxon>
        <taxon>Basidiomycota</taxon>
        <taxon>Agaricomycotina</taxon>
        <taxon>Tremellomycetes</taxon>
        <taxon>Filobasidiales</taxon>
        <taxon>Filobasidiaceae</taxon>
        <taxon>Naganishia</taxon>
    </lineage>
</organism>
<gene>
    <name evidence="1" type="ORF">QFC21_007243</name>
</gene>
<reference evidence="1" key="1">
    <citation type="submission" date="2023-04" db="EMBL/GenBank/DDBJ databases">
        <title>Draft Genome sequencing of Naganishia species isolated from polar environments using Oxford Nanopore Technology.</title>
        <authorList>
            <person name="Leo P."/>
            <person name="Venkateswaran K."/>
        </authorList>
    </citation>
    <scope>NUCLEOTIDE SEQUENCE</scope>
    <source>
        <strain evidence="1">MNA-CCFEE 5423</strain>
    </source>
</reference>
<protein>
    <submittedName>
        <fullName evidence="1">Uncharacterized protein</fullName>
    </submittedName>
</protein>
<proteinExistence type="predicted"/>
<accession>A0ACC2UWY4</accession>
<name>A0ACC2UWY4_9TREE</name>
<evidence type="ECO:0000313" key="2">
    <source>
        <dbReference type="Proteomes" id="UP001227268"/>
    </source>
</evidence>
<comment type="caution">
    <text evidence="1">The sequence shown here is derived from an EMBL/GenBank/DDBJ whole genome shotgun (WGS) entry which is preliminary data.</text>
</comment>
<sequence length="143" mass="15663">MLLYSIAEGTRSDASIVLDSNSGGTQLFDCTREELRPACQLGSFISRISGKPVSARRVDGMITGEKPERQDWGGSRVRSNQEASPEVITWAREANLIWSVEGDVMFPDSFQDDGIFVGRNTDPADRGSTHKGALQAVEQVFLL</sequence>
<keyword evidence="2" id="KW-1185">Reference proteome</keyword>
<dbReference type="EMBL" id="JASBWT010000055">
    <property type="protein sequence ID" value="KAJ9091348.1"/>
    <property type="molecule type" value="Genomic_DNA"/>
</dbReference>